<dbReference type="Gene3D" id="1.20.1250.20">
    <property type="entry name" value="MFS general substrate transporter like domains"/>
    <property type="match status" value="1"/>
</dbReference>
<dbReference type="Proteomes" id="UP000654257">
    <property type="component" value="Unassembled WGS sequence"/>
</dbReference>
<feature type="transmembrane region" description="Helical" evidence="6">
    <location>
        <begin position="135"/>
        <end position="156"/>
    </location>
</feature>
<feature type="transmembrane region" description="Helical" evidence="6">
    <location>
        <begin position="356"/>
        <end position="379"/>
    </location>
</feature>
<dbReference type="Gene3D" id="1.20.1720.10">
    <property type="entry name" value="Multidrug resistance protein D"/>
    <property type="match status" value="1"/>
</dbReference>
<feature type="transmembrane region" description="Helical" evidence="6">
    <location>
        <begin position="7"/>
        <end position="26"/>
    </location>
</feature>
<evidence type="ECO:0000313" key="8">
    <source>
        <dbReference type="EMBL" id="GGG19761.1"/>
    </source>
</evidence>
<evidence type="ECO:0000256" key="2">
    <source>
        <dbReference type="ARBA" id="ARBA00022448"/>
    </source>
</evidence>
<dbReference type="EMBL" id="BMCU01000004">
    <property type="protein sequence ID" value="GGG19761.1"/>
    <property type="molecule type" value="Genomic_DNA"/>
</dbReference>
<comment type="subcellular location">
    <subcellularLocation>
        <location evidence="1">Cell membrane</location>
        <topology evidence="1">Multi-pass membrane protein</topology>
    </subcellularLocation>
</comment>
<feature type="transmembrane region" description="Helical" evidence="6">
    <location>
        <begin position="99"/>
        <end position="123"/>
    </location>
</feature>
<dbReference type="PANTHER" id="PTHR42718:SF9">
    <property type="entry name" value="MAJOR FACILITATOR SUPERFAMILY MULTIDRUG TRANSPORTER MFSC"/>
    <property type="match status" value="1"/>
</dbReference>
<evidence type="ECO:0000259" key="7">
    <source>
        <dbReference type="PROSITE" id="PS50850"/>
    </source>
</evidence>
<evidence type="ECO:0000256" key="3">
    <source>
        <dbReference type="ARBA" id="ARBA00022692"/>
    </source>
</evidence>
<sequence length="503" mass="50691">MDGRKQFITVIAMCVGSMVTFLQITASVSSLGAVGRALEVAPATLVWVPSAYTLAVAALVLSAGTLGSRFGRRRMFRSGAVVLALGAAIVVVADSLPTVIVGQLVAGVGGALILPNSLAIVAATFPDPHRRTEVITLWAASSGIGLAVGPIVSGVLLDHADWHFAFTPAVVLGAVAFALTFTGVAETRQPGTRLDPTGLVLGTVAVAALVYGMIEGGGSGYTDGRVVASWILALVAVCAFVAVELRVPTPMLDVRLFRSASFATISAVAAIALFGFTGLAVLQVLFYERVQSLDALATGYRVVVIFAVYVAVAAVAGRLVRRVGFVPPLAGGLALGAVAALGLLTQTATTGFELVWFWFALFGAGVGLVAAPSTAAAMVSVDADRAGMASGAVNAARQIGSVLGSSTLGAVLTSTLIGALPSELSARGVPEPVQADVVAAVSSGQMGTVDENVTAAIGSAFTSGVHTGLWIIAAVFGAGAVATVAFVRNRPHVVEGSAPTLVS</sequence>
<protein>
    <submittedName>
        <fullName evidence="8">MFS transporter</fullName>
    </submittedName>
</protein>
<keyword evidence="3 6" id="KW-0812">Transmembrane</keyword>
<dbReference type="SUPFAM" id="SSF103473">
    <property type="entry name" value="MFS general substrate transporter"/>
    <property type="match status" value="1"/>
</dbReference>
<keyword evidence="2" id="KW-0813">Transport</keyword>
<feature type="transmembrane region" description="Helical" evidence="6">
    <location>
        <begin position="75"/>
        <end position="93"/>
    </location>
</feature>
<reference evidence="8" key="2">
    <citation type="submission" date="2020-09" db="EMBL/GenBank/DDBJ databases">
        <authorList>
            <person name="Sun Q."/>
            <person name="Sedlacek I."/>
        </authorList>
    </citation>
    <scope>NUCLEOTIDE SEQUENCE</scope>
    <source>
        <strain evidence="8">CCM 7905</strain>
    </source>
</reference>
<dbReference type="Pfam" id="PF07690">
    <property type="entry name" value="MFS_1"/>
    <property type="match status" value="1"/>
</dbReference>
<keyword evidence="5 6" id="KW-0472">Membrane</keyword>
<dbReference type="GO" id="GO:0005886">
    <property type="term" value="C:plasma membrane"/>
    <property type="evidence" value="ECO:0007669"/>
    <property type="project" value="UniProtKB-SubCell"/>
</dbReference>
<evidence type="ECO:0000256" key="5">
    <source>
        <dbReference type="ARBA" id="ARBA00023136"/>
    </source>
</evidence>
<keyword evidence="9" id="KW-1185">Reference proteome</keyword>
<organism evidence="8 9">
    <name type="scientific">Rhodococcoides trifolii</name>
    <dbReference type="NCBI Taxonomy" id="908250"/>
    <lineage>
        <taxon>Bacteria</taxon>
        <taxon>Bacillati</taxon>
        <taxon>Actinomycetota</taxon>
        <taxon>Actinomycetes</taxon>
        <taxon>Mycobacteriales</taxon>
        <taxon>Nocardiaceae</taxon>
        <taxon>Rhodococcoides</taxon>
    </lineage>
</organism>
<dbReference type="PANTHER" id="PTHR42718">
    <property type="entry name" value="MAJOR FACILITATOR SUPERFAMILY MULTIDRUG TRANSPORTER MFSC"/>
    <property type="match status" value="1"/>
</dbReference>
<name>A0A917LFZ0_9NOCA</name>
<dbReference type="PROSITE" id="PS50850">
    <property type="entry name" value="MFS"/>
    <property type="match status" value="1"/>
</dbReference>
<dbReference type="AlphaFoldDB" id="A0A917LFZ0"/>
<accession>A0A917LFZ0</accession>
<proteinExistence type="predicted"/>
<feature type="transmembrane region" description="Helical" evidence="6">
    <location>
        <begin position="399"/>
        <end position="420"/>
    </location>
</feature>
<feature type="transmembrane region" description="Helical" evidence="6">
    <location>
        <begin position="197"/>
        <end position="214"/>
    </location>
</feature>
<feature type="transmembrane region" description="Helical" evidence="6">
    <location>
        <begin position="162"/>
        <end position="185"/>
    </location>
</feature>
<feature type="transmembrane region" description="Helical" evidence="6">
    <location>
        <begin position="298"/>
        <end position="316"/>
    </location>
</feature>
<keyword evidence="4 6" id="KW-1133">Transmembrane helix</keyword>
<dbReference type="CDD" id="cd17321">
    <property type="entry name" value="MFS_MMR_MDR_like"/>
    <property type="match status" value="1"/>
</dbReference>
<comment type="caution">
    <text evidence="8">The sequence shown here is derived from an EMBL/GenBank/DDBJ whole genome shotgun (WGS) entry which is preliminary data.</text>
</comment>
<feature type="transmembrane region" description="Helical" evidence="6">
    <location>
        <begin position="46"/>
        <end position="63"/>
    </location>
</feature>
<feature type="transmembrane region" description="Helical" evidence="6">
    <location>
        <begin position="259"/>
        <end position="286"/>
    </location>
</feature>
<feature type="transmembrane region" description="Helical" evidence="6">
    <location>
        <begin position="468"/>
        <end position="487"/>
    </location>
</feature>
<dbReference type="InterPro" id="IPR020846">
    <property type="entry name" value="MFS_dom"/>
</dbReference>
<reference evidence="8" key="1">
    <citation type="journal article" date="2014" name="Int. J. Syst. Evol. Microbiol.">
        <title>Complete genome sequence of Corynebacterium casei LMG S-19264T (=DSM 44701T), isolated from a smear-ripened cheese.</title>
        <authorList>
            <consortium name="US DOE Joint Genome Institute (JGI-PGF)"/>
            <person name="Walter F."/>
            <person name="Albersmeier A."/>
            <person name="Kalinowski J."/>
            <person name="Ruckert C."/>
        </authorList>
    </citation>
    <scope>NUCLEOTIDE SEQUENCE</scope>
    <source>
        <strain evidence="8">CCM 7905</strain>
    </source>
</reference>
<dbReference type="InterPro" id="IPR036259">
    <property type="entry name" value="MFS_trans_sf"/>
</dbReference>
<dbReference type="InterPro" id="IPR011701">
    <property type="entry name" value="MFS"/>
</dbReference>
<feature type="transmembrane region" description="Helical" evidence="6">
    <location>
        <begin position="323"/>
        <end position="344"/>
    </location>
</feature>
<dbReference type="GO" id="GO:0022857">
    <property type="term" value="F:transmembrane transporter activity"/>
    <property type="evidence" value="ECO:0007669"/>
    <property type="project" value="InterPro"/>
</dbReference>
<evidence type="ECO:0000256" key="1">
    <source>
        <dbReference type="ARBA" id="ARBA00004651"/>
    </source>
</evidence>
<feature type="domain" description="Major facilitator superfamily (MFS) profile" evidence="7">
    <location>
        <begin position="9"/>
        <end position="491"/>
    </location>
</feature>
<evidence type="ECO:0000256" key="6">
    <source>
        <dbReference type="SAM" id="Phobius"/>
    </source>
</evidence>
<evidence type="ECO:0000256" key="4">
    <source>
        <dbReference type="ARBA" id="ARBA00022989"/>
    </source>
</evidence>
<gene>
    <name evidence="8" type="ORF">GCM10007304_37080</name>
</gene>
<feature type="transmembrane region" description="Helical" evidence="6">
    <location>
        <begin position="226"/>
        <end position="247"/>
    </location>
</feature>
<dbReference type="RefSeq" id="WP_188546376.1">
    <property type="nucleotide sequence ID" value="NZ_BMCU01000004.1"/>
</dbReference>
<evidence type="ECO:0000313" key="9">
    <source>
        <dbReference type="Proteomes" id="UP000654257"/>
    </source>
</evidence>